<protein>
    <submittedName>
        <fullName evidence="2">Ferredoxin, 2Fe-2S</fullName>
    </submittedName>
</protein>
<evidence type="ECO:0000256" key="1">
    <source>
        <dbReference type="SAM" id="MobiDB-lite"/>
    </source>
</evidence>
<reference evidence="2" key="1">
    <citation type="submission" date="2020-02" db="EMBL/GenBank/DDBJ databases">
        <authorList>
            <person name="Meier V. D."/>
        </authorList>
    </citation>
    <scope>NUCLEOTIDE SEQUENCE</scope>
    <source>
        <strain evidence="2">AVDCRST_MAG52</strain>
    </source>
</reference>
<gene>
    <name evidence="2" type="ORF">AVDCRST_MAG52-2228</name>
</gene>
<proteinExistence type="predicted"/>
<name>A0A6J4IJC8_9ACTN</name>
<dbReference type="AlphaFoldDB" id="A0A6J4IJC8"/>
<evidence type="ECO:0000313" key="2">
    <source>
        <dbReference type="EMBL" id="CAA9253428.1"/>
    </source>
</evidence>
<feature type="non-terminal residue" evidence="2">
    <location>
        <position position="117"/>
    </location>
</feature>
<organism evidence="2">
    <name type="scientific">uncultured Blastococcus sp</name>
    <dbReference type="NCBI Taxonomy" id="217144"/>
    <lineage>
        <taxon>Bacteria</taxon>
        <taxon>Bacillati</taxon>
        <taxon>Actinomycetota</taxon>
        <taxon>Actinomycetes</taxon>
        <taxon>Geodermatophilales</taxon>
        <taxon>Geodermatophilaceae</taxon>
        <taxon>Blastococcus</taxon>
        <taxon>environmental samples</taxon>
    </lineage>
</organism>
<feature type="region of interest" description="Disordered" evidence="1">
    <location>
        <begin position="1"/>
        <end position="117"/>
    </location>
</feature>
<feature type="compositionally biased region" description="Basic and acidic residues" evidence="1">
    <location>
        <begin position="1"/>
        <end position="12"/>
    </location>
</feature>
<dbReference type="EMBL" id="CADCTN010000162">
    <property type="protein sequence ID" value="CAA9253428.1"/>
    <property type="molecule type" value="Genomic_DNA"/>
</dbReference>
<feature type="non-terminal residue" evidence="2">
    <location>
        <position position="1"/>
    </location>
</feature>
<feature type="compositionally biased region" description="Basic residues" evidence="1">
    <location>
        <begin position="52"/>
        <end position="66"/>
    </location>
</feature>
<feature type="compositionally biased region" description="Basic residues" evidence="1">
    <location>
        <begin position="24"/>
        <end position="36"/>
    </location>
</feature>
<accession>A0A6J4IJC8</accession>
<sequence length="117" mass="13322">ELREGLRAEGRRGARCSPGGAERCRHRRRPVRRRGLRDRGPLLARRGPAERGRRRGVQGRPHHRVLAARVVLRPAHRRTHQPAGHRAGVRLPGPRGGGGRVRRCLDRRQPPRRGQQL</sequence>